<dbReference type="InterPro" id="IPR010371">
    <property type="entry name" value="YBR137W-like"/>
</dbReference>
<accession>A0A839TA25</accession>
<dbReference type="NCBIfam" id="NF002696">
    <property type="entry name" value="PRK02487.1-5"/>
    <property type="match status" value="1"/>
</dbReference>
<dbReference type="Proteomes" id="UP000549250">
    <property type="component" value="Unassembled WGS sequence"/>
</dbReference>
<comment type="caution">
    <text evidence="1">The sequence shown here is derived from an EMBL/GenBank/DDBJ whole genome shotgun (WGS) entry which is preliminary data.</text>
</comment>
<dbReference type="InterPro" id="IPR005624">
    <property type="entry name" value="PduO/GlcC-like"/>
</dbReference>
<dbReference type="PANTHER" id="PTHR28255:SF1">
    <property type="entry name" value="UPF0303 PROTEIN YBR137W"/>
    <property type="match status" value="1"/>
</dbReference>
<name>A0A839TA25_AZOMA</name>
<dbReference type="InterPro" id="IPR038084">
    <property type="entry name" value="PduO/GlcC-like_sf"/>
</dbReference>
<protein>
    <submittedName>
        <fullName evidence="1">Uncharacterized protein (UPF0303 family)</fullName>
    </submittedName>
</protein>
<dbReference type="PANTHER" id="PTHR28255">
    <property type="match status" value="1"/>
</dbReference>
<dbReference type="Pfam" id="PF03928">
    <property type="entry name" value="HbpS-like"/>
    <property type="match status" value="1"/>
</dbReference>
<sequence length="155" mass="17039">MTPAELLKQETQLHLPGFDLVAAWQLGQLLYQYAAAVQAPAVLEIHAYGRIVFSAALPGSNADNHDWVRRKRNTVLRYGHSSLYLGEYNRSRGREFETQPHIDAKKYAAHGGSFPLRLAGGGELIGAVTLSGLPPQEDHQLVIDVLQAWLKVAGT</sequence>
<reference evidence="1 2" key="1">
    <citation type="submission" date="2020-08" db="EMBL/GenBank/DDBJ databases">
        <title>Genomic Encyclopedia of Type Strains, Phase III (KMG-III): the genomes of soil and plant-associated and newly described type strains.</title>
        <authorList>
            <person name="Whitman W."/>
        </authorList>
    </citation>
    <scope>NUCLEOTIDE SEQUENCE [LARGE SCALE GENOMIC DNA]</scope>
    <source>
        <strain evidence="1 2">CECT 4462</strain>
    </source>
</reference>
<evidence type="ECO:0000313" key="1">
    <source>
        <dbReference type="EMBL" id="MBB3105014.1"/>
    </source>
</evidence>
<dbReference type="AlphaFoldDB" id="A0A839TA25"/>
<dbReference type="SUPFAM" id="SSF143744">
    <property type="entry name" value="GlcG-like"/>
    <property type="match status" value="1"/>
</dbReference>
<keyword evidence="2" id="KW-1185">Reference proteome</keyword>
<dbReference type="PIRSF" id="PIRSF008757">
    <property type="entry name" value="UCP008757"/>
    <property type="match status" value="1"/>
</dbReference>
<gene>
    <name evidence="1" type="ORF">FHR87_003448</name>
</gene>
<dbReference type="EMBL" id="JACHXI010000023">
    <property type="protein sequence ID" value="MBB3105014.1"/>
    <property type="molecule type" value="Genomic_DNA"/>
</dbReference>
<dbReference type="Gene3D" id="3.30.450.150">
    <property type="entry name" value="Haem-degrading domain"/>
    <property type="match status" value="1"/>
</dbReference>
<proteinExistence type="predicted"/>
<dbReference type="RefSeq" id="WP_183167866.1">
    <property type="nucleotide sequence ID" value="NZ_JACHXI010000023.1"/>
</dbReference>
<evidence type="ECO:0000313" key="2">
    <source>
        <dbReference type="Proteomes" id="UP000549250"/>
    </source>
</evidence>
<organism evidence="1 2">
    <name type="scientific">Azomonas macrocytogenes</name>
    <name type="common">Azotobacter macrocytogenes</name>
    <dbReference type="NCBI Taxonomy" id="69962"/>
    <lineage>
        <taxon>Bacteria</taxon>
        <taxon>Pseudomonadati</taxon>
        <taxon>Pseudomonadota</taxon>
        <taxon>Gammaproteobacteria</taxon>
        <taxon>Pseudomonadales</taxon>
        <taxon>Pseudomonadaceae</taxon>
        <taxon>Azomonas</taxon>
    </lineage>
</organism>